<comment type="caution">
    <text evidence="2">The sequence shown here is derived from an EMBL/GenBank/DDBJ whole genome shotgun (WGS) entry which is preliminary data.</text>
</comment>
<dbReference type="Proteomes" id="UP001307705">
    <property type="component" value="Unassembled WGS sequence"/>
</dbReference>
<accession>A0ABQ6PWH9</accession>
<dbReference type="InterPro" id="IPR037873">
    <property type="entry name" value="BamE-like"/>
</dbReference>
<reference evidence="2 3" key="1">
    <citation type="submission" date="2023-08" db="EMBL/GenBank/DDBJ databases">
        <title>Draft genome sequence of Algoriphagus taiwanensis.</title>
        <authorList>
            <person name="Takatani N."/>
            <person name="Hosokawa M."/>
            <person name="Sawabe T."/>
        </authorList>
    </citation>
    <scope>NUCLEOTIDE SEQUENCE [LARGE SCALE GENOMIC DNA]</scope>
    <source>
        <strain evidence="2 3">JCM 19755</strain>
    </source>
</reference>
<sequence>MKIRYVILIFVLALVAWFQYDQVELRRNHQNAKQVRLGMTAEKVIQIMGQPEEKNLVIGSRVEAESTFQYKAPFGSSDGIEISFDEQGKVIHVANE</sequence>
<name>A0ABQ6PWH9_9BACT</name>
<evidence type="ECO:0000313" key="2">
    <source>
        <dbReference type="EMBL" id="GMQ31996.1"/>
    </source>
</evidence>
<dbReference type="Gene3D" id="3.30.1450.10">
    <property type="match status" value="1"/>
</dbReference>
<evidence type="ECO:0000256" key="1">
    <source>
        <dbReference type="ARBA" id="ARBA00022729"/>
    </source>
</evidence>
<dbReference type="RefSeq" id="WP_338226842.1">
    <property type="nucleotide sequence ID" value="NZ_BTPE01000001.1"/>
</dbReference>
<keyword evidence="1" id="KW-0732">Signal</keyword>
<proteinExistence type="predicted"/>
<dbReference type="EMBL" id="BTPE01000001">
    <property type="protein sequence ID" value="GMQ31996.1"/>
    <property type="molecule type" value="Genomic_DNA"/>
</dbReference>
<evidence type="ECO:0000313" key="3">
    <source>
        <dbReference type="Proteomes" id="UP001307705"/>
    </source>
</evidence>
<organism evidence="2 3">
    <name type="scientific">Algoriphagus taiwanensis</name>
    <dbReference type="NCBI Taxonomy" id="1445656"/>
    <lineage>
        <taxon>Bacteria</taxon>
        <taxon>Pseudomonadati</taxon>
        <taxon>Bacteroidota</taxon>
        <taxon>Cytophagia</taxon>
        <taxon>Cytophagales</taxon>
        <taxon>Cyclobacteriaceae</taxon>
        <taxon>Algoriphagus</taxon>
    </lineage>
</organism>
<keyword evidence="3" id="KW-1185">Reference proteome</keyword>
<protein>
    <submittedName>
        <fullName evidence="2">Uncharacterized protein</fullName>
    </submittedName>
</protein>
<gene>
    <name evidence="2" type="ORF">Ataiwa_02680</name>
</gene>